<organism evidence="2 3">
    <name type="scientific">Dufourea novaeangliae</name>
    <name type="common">Sweat bee</name>
    <dbReference type="NCBI Taxonomy" id="178035"/>
    <lineage>
        <taxon>Eukaryota</taxon>
        <taxon>Metazoa</taxon>
        <taxon>Ecdysozoa</taxon>
        <taxon>Arthropoda</taxon>
        <taxon>Hexapoda</taxon>
        <taxon>Insecta</taxon>
        <taxon>Pterygota</taxon>
        <taxon>Neoptera</taxon>
        <taxon>Endopterygota</taxon>
        <taxon>Hymenoptera</taxon>
        <taxon>Apocrita</taxon>
        <taxon>Aculeata</taxon>
        <taxon>Apoidea</taxon>
        <taxon>Anthophila</taxon>
        <taxon>Halictidae</taxon>
        <taxon>Rophitinae</taxon>
        <taxon>Dufourea</taxon>
    </lineage>
</organism>
<sequence>MNLRLGGIGGSLSLGSPNWPAKLCESSLKLSIRTARDHYSSPLPRGGGAIVDRRIRREETEVVIGVDSVWKRRVSGEKRQKKGVWQGNEERRR</sequence>
<evidence type="ECO:0000313" key="3">
    <source>
        <dbReference type="Proteomes" id="UP000076502"/>
    </source>
</evidence>
<feature type="region of interest" description="Disordered" evidence="1">
    <location>
        <begin position="73"/>
        <end position="93"/>
    </location>
</feature>
<evidence type="ECO:0000256" key="1">
    <source>
        <dbReference type="SAM" id="MobiDB-lite"/>
    </source>
</evidence>
<name>A0A154PS22_DUFNO</name>
<dbReference type="AlphaFoldDB" id="A0A154PS22"/>
<dbReference type="EMBL" id="KQ435037">
    <property type="protein sequence ID" value="KZC14144.1"/>
    <property type="molecule type" value="Genomic_DNA"/>
</dbReference>
<gene>
    <name evidence="2" type="ORF">WN55_06376</name>
</gene>
<protein>
    <submittedName>
        <fullName evidence="2">Uncharacterized protein</fullName>
    </submittedName>
</protein>
<dbReference type="Proteomes" id="UP000076502">
    <property type="component" value="Unassembled WGS sequence"/>
</dbReference>
<accession>A0A154PS22</accession>
<reference evidence="2 3" key="1">
    <citation type="submission" date="2015-07" db="EMBL/GenBank/DDBJ databases">
        <title>The genome of Dufourea novaeangliae.</title>
        <authorList>
            <person name="Pan H."/>
            <person name="Kapheim K."/>
        </authorList>
    </citation>
    <scope>NUCLEOTIDE SEQUENCE [LARGE SCALE GENOMIC DNA]</scope>
    <source>
        <strain evidence="2">0120121106</strain>
        <tissue evidence="2">Whole body</tissue>
    </source>
</reference>
<proteinExistence type="predicted"/>
<evidence type="ECO:0000313" key="2">
    <source>
        <dbReference type="EMBL" id="KZC14144.1"/>
    </source>
</evidence>
<keyword evidence="3" id="KW-1185">Reference proteome</keyword>